<dbReference type="SUPFAM" id="SSF160240">
    <property type="entry name" value="Cation efflux protein cytoplasmic domain-like"/>
    <property type="match status" value="1"/>
</dbReference>
<dbReference type="EMBL" id="MAAO01000006">
    <property type="protein sequence ID" value="OUR96732.1"/>
    <property type="molecule type" value="Genomic_DNA"/>
</dbReference>
<dbReference type="InterPro" id="IPR002524">
    <property type="entry name" value="Cation_efflux"/>
</dbReference>
<organism evidence="12 13">
    <name type="scientific">Halobacteriovorax marinus</name>
    <dbReference type="NCBI Taxonomy" id="97084"/>
    <lineage>
        <taxon>Bacteria</taxon>
        <taxon>Pseudomonadati</taxon>
        <taxon>Bdellovibrionota</taxon>
        <taxon>Bacteriovoracia</taxon>
        <taxon>Bacteriovoracales</taxon>
        <taxon>Halobacteriovoraceae</taxon>
        <taxon>Halobacteriovorax</taxon>
    </lineage>
</organism>
<evidence type="ECO:0008006" key="14">
    <source>
        <dbReference type="Google" id="ProtNLM"/>
    </source>
</evidence>
<keyword evidence="4 9" id="KW-0812">Transmembrane</keyword>
<keyword evidence="5" id="KW-0862">Zinc</keyword>
<keyword evidence="7" id="KW-0406">Ion transport</keyword>
<gene>
    <name evidence="12" type="ORF">A9Q84_10350</name>
</gene>
<evidence type="ECO:0000313" key="12">
    <source>
        <dbReference type="EMBL" id="OUR96732.1"/>
    </source>
</evidence>
<feature type="transmembrane region" description="Helical" evidence="9">
    <location>
        <begin position="89"/>
        <end position="107"/>
    </location>
</feature>
<dbReference type="InterPro" id="IPR027469">
    <property type="entry name" value="Cation_efflux_TMD_sf"/>
</dbReference>
<keyword evidence="6 9" id="KW-1133">Transmembrane helix</keyword>
<sequence>MSNCNSHGHGHHHHHPSGSKNILIAFFLNFGFAIIEFIGGYYTNSMAIYSDALHDLGDSTALLMSYFFEKFSKKNPDKKYTYGYRRFSLLSALINAVILLLGSVFVIKESIERLSNPEPVMVEGMFALAILGVAVNGFAAYRMSKEDGINQRMVMLHLMEDILGWVAVLIVSVILYFKPWFILDSILSILVSLMVLKGVYHGLKRVVTILMQAFPTGLSMEKVKTELLKVKDVLDVHYIQGWSMDEESHSLTFHVCVPDAMTVKELDATKITIKALLFDMNITDSVIEFEGQSHNCEQN</sequence>
<keyword evidence="3" id="KW-0813">Transport</keyword>
<dbReference type="GO" id="GO:0005385">
    <property type="term" value="F:zinc ion transmembrane transporter activity"/>
    <property type="evidence" value="ECO:0007669"/>
    <property type="project" value="TreeGrafter"/>
</dbReference>
<evidence type="ECO:0000256" key="2">
    <source>
        <dbReference type="ARBA" id="ARBA00008873"/>
    </source>
</evidence>
<feature type="transmembrane region" description="Helical" evidence="9">
    <location>
        <begin position="162"/>
        <end position="179"/>
    </location>
</feature>
<dbReference type="InterPro" id="IPR036837">
    <property type="entry name" value="Cation_efflux_CTD_sf"/>
</dbReference>
<dbReference type="InterPro" id="IPR027470">
    <property type="entry name" value="Cation_efflux_CTD"/>
</dbReference>
<feature type="domain" description="Cation efflux protein transmembrane" evidence="10">
    <location>
        <begin position="22"/>
        <end position="211"/>
    </location>
</feature>
<accession>A0A1Y5FDQ9</accession>
<dbReference type="Proteomes" id="UP000196531">
    <property type="component" value="Unassembled WGS sequence"/>
</dbReference>
<evidence type="ECO:0000256" key="5">
    <source>
        <dbReference type="ARBA" id="ARBA00022906"/>
    </source>
</evidence>
<dbReference type="Gene3D" id="1.20.1510.10">
    <property type="entry name" value="Cation efflux protein transmembrane domain"/>
    <property type="match status" value="1"/>
</dbReference>
<evidence type="ECO:0000256" key="6">
    <source>
        <dbReference type="ARBA" id="ARBA00022989"/>
    </source>
</evidence>
<evidence type="ECO:0000256" key="8">
    <source>
        <dbReference type="ARBA" id="ARBA00023136"/>
    </source>
</evidence>
<evidence type="ECO:0000256" key="7">
    <source>
        <dbReference type="ARBA" id="ARBA00023065"/>
    </source>
</evidence>
<evidence type="ECO:0000259" key="11">
    <source>
        <dbReference type="Pfam" id="PF16916"/>
    </source>
</evidence>
<name>A0A1Y5FDQ9_9BACT</name>
<evidence type="ECO:0000256" key="1">
    <source>
        <dbReference type="ARBA" id="ARBA00004141"/>
    </source>
</evidence>
<proteinExistence type="inferred from homology"/>
<evidence type="ECO:0000259" key="10">
    <source>
        <dbReference type="Pfam" id="PF01545"/>
    </source>
</evidence>
<dbReference type="AlphaFoldDB" id="A0A1Y5FDQ9"/>
<feature type="transmembrane region" description="Helical" evidence="9">
    <location>
        <begin position="119"/>
        <end position="141"/>
    </location>
</feature>
<dbReference type="SUPFAM" id="SSF161111">
    <property type="entry name" value="Cation efflux protein transmembrane domain-like"/>
    <property type="match status" value="1"/>
</dbReference>
<dbReference type="InterPro" id="IPR058533">
    <property type="entry name" value="Cation_efflux_TM"/>
</dbReference>
<protein>
    <recommendedName>
        <fullName evidence="14">Cation transporter</fullName>
    </recommendedName>
</protein>
<keyword evidence="8 9" id="KW-0472">Membrane</keyword>
<comment type="caution">
    <text evidence="12">The sequence shown here is derived from an EMBL/GenBank/DDBJ whole genome shotgun (WGS) entry which is preliminary data.</text>
</comment>
<dbReference type="InterPro" id="IPR050681">
    <property type="entry name" value="CDF/SLC30A"/>
</dbReference>
<evidence type="ECO:0000256" key="3">
    <source>
        <dbReference type="ARBA" id="ARBA00022448"/>
    </source>
</evidence>
<evidence type="ECO:0000313" key="13">
    <source>
        <dbReference type="Proteomes" id="UP000196531"/>
    </source>
</evidence>
<feature type="transmembrane region" description="Helical" evidence="9">
    <location>
        <begin position="185"/>
        <end position="203"/>
    </location>
</feature>
<reference evidence="13" key="1">
    <citation type="journal article" date="2017" name="Proc. Natl. Acad. Sci. U.S.A.">
        <title>Simulation of Deepwater Horizon oil plume reveals substrate specialization within a complex community of hydrocarbon-degraders.</title>
        <authorList>
            <person name="Hu P."/>
            <person name="Dubinsky E.A."/>
            <person name="Probst A.J."/>
            <person name="Wang J."/>
            <person name="Sieber C.M.K."/>
            <person name="Tom L.M."/>
            <person name="Gardinali P."/>
            <person name="Banfield J.F."/>
            <person name="Atlas R.M."/>
            <person name="Andersen G.L."/>
        </authorList>
    </citation>
    <scope>NUCLEOTIDE SEQUENCE [LARGE SCALE GENOMIC DNA]</scope>
</reference>
<dbReference type="NCBIfam" id="TIGR01297">
    <property type="entry name" value="CDF"/>
    <property type="match status" value="1"/>
</dbReference>
<dbReference type="Pfam" id="PF16916">
    <property type="entry name" value="ZT_dimer"/>
    <property type="match status" value="1"/>
</dbReference>
<evidence type="ECO:0000256" key="4">
    <source>
        <dbReference type="ARBA" id="ARBA00022692"/>
    </source>
</evidence>
<dbReference type="GO" id="GO:0005886">
    <property type="term" value="C:plasma membrane"/>
    <property type="evidence" value="ECO:0007669"/>
    <property type="project" value="TreeGrafter"/>
</dbReference>
<comment type="subcellular location">
    <subcellularLocation>
        <location evidence="1">Membrane</location>
        <topology evidence="1">Multi-pass membrane protein</topology>
    </subcellularLocation>
</comment>
<evidence type="ECO:0000256" key="9">
    <source>
        <dbReference type="SAM" id="Phobius"/>
    </source>
</evidence>
<feature type="transmembrane region" description="Helical" evidence="9">
    <location>
        <begin position="21"/>
        <end position="42"/>
    </location>
</feature>
<keyword evidence="5" id="KW-0864">Zinc transport</keyword>
<feature type="domain" description="Cation efflux protein cytoplasmic" evidence="11">
    <location>
        <begin position="217"/>
        <end position="271"/>
    </location>
</feature>
<dbReference type="Pfam" id="PF01545">
    <property type="entry name" value="Cation_efflux"/>
    <property type="match status" value="1"/>
</dbReference>
<comment type="similarity">
    <text evidence="2">Belongs to the cation diffusion facilitator (CDF) transporter (TC 2.A.4) family. SLC30A subfamily.</text>
</comment>
<dbReference type="PANTHER" id="PTHR11562">
    <property type="entry name" value="CATION EFFLUX PROTEIN/ ZINC TRANSPORTER"/>
    <property type="match status" value="1"/>
</dbReference>
<dbReference type="PANTHER" id="PTHR11562:SF17">
    <property type="entry name" value="RE54080P-RELATED"/>
    <property type="match status" value="1"/>
</dbReference>